<organism evidence="2 3">
    <name type="scientific">Limnohabitans planktonicus II-D5</name>
    <dbReference type="NCBI Taxonomy" id="1293045"/>
    <lineage>
        <taxon>Bacteria</taxon>
        <taxon>Pseudomonadati</taxon>
        <taxon>Pseudomonadota</taxon>
        <taxon>Betaproteobacteria</taxon>
        <taxon>Burkholderiales</taxon>
        <taxon>Comamonadaceae</taxon>
        <taxon>Limnohabitans</taxon>
    </lineage>
</organism>
<evidence type="ECO:0000313" key="3">
    <source>
        <dbReference type="Proteomes" id="UP000037507"/>
    </source>
</evidence>
<proteinExistence type="predicted"/>
<dbReference type="PANTHER" id="PTHR33099">
    <property type="entry name" value="FE2OG DIOXYGENASE DOMAIN-CONTAINING PROTEIN"/>
    <property type="match status" value="1"/>
</dbReference>
<dbReference type="OrthoDB" id="9782970at2"/>
<dbReference type="PANTHER" id="PTHR33099:SF7">
    <property type="entry name" value="MYND-TYPE DOMAIN-CONTAINING PROTEIN"/>
    <property type="match status" value="1"/>
</dbReference>
<dbReference type="Pfam" id="PF13640">
    <property type="entry name" value="2OG-FeII_Oxy_3"/>
    <property type="match status" value="1"/>
</dbReference>
<evidence type="ECO:0000259" key="1">
    <source>
        <dbReference type="Pfam" id="PF13640"/>
    </source>
</evidence>
<feature type="domain" description="Prolyl 4-hydroxylase alpha subunit Fe(2+) 2OG dioxygenase" evidence="1">
    <location>
        <begin position="138"/>
        <end position="224"/>
    </location>
</feature>
<dbReference type="STRING" id="1293045.H663_10040"/>
<dbReference type="Gene3D" id="2.60.120.620">
    <property type="entry name" value="q2cbj1_9rhob like domain"/>
    <property type="match status" value="1"/>
</dbReference>
<accession>A0A2T7UBS3</accession>
<dbReference type="InterPro" id="IPR044862">
    <property type="entry name" value="Pro_4_hyd_alph_FE2OG_OXY"/>
</dbReference>
<dbReference type="AlphaFoldDB" id="A0A2T7UBS3"/>
<dbReference type="RefSeq" id="WP_083451167.1">
    <property type="nucleotide sequence ID" value="NZ_LFYT02000018.1"/>
</dbReference>
<dbReference type="Proteomes" id="UP000037507">
    <property type="component" value="Unassembled WGS sequence"/>
</dbReference>
<evidence type="ECO:0000313" key="2">
    <source>
        <dbReference type="EMBL" id="PVE42137.1"/>
    </source>
</evidence>
<comment type="caution">
    <text evidence="2">The sequence shown here is derived from an EMBL/GenBank/DDBJ whole genome shotgun (WGS) entry which is preliminary data.</text>
</comment>
<keyword evidence="3" id="KW-1185">Reference proteome</keyword>
<protein>
    <recommendedName>
        <fullName evidence="1">Prolyl 4-hydroxylase alpha subunit Fe(2+) 2OG dioxygenase domain-containing protein</fullName>
    </recommendedName>
</protein>
<gene>
    <name evidence="2" type="ORF">H663_013305</name>
</gene>
<dbReference type="EMBL" id="LFYT02000018">
    <property type="protein sequence ID" value="PVE42137.1"/>
    <property type="molecule type" value="Genomic_DNA"/>
</dbReference>
<reference evidence="2" key="1">
    <citation type="submission" date="2017-04" db="EMBL/GenBank/DDBJ databases">
        <title>Unexpected and diverse lifestyles within the genus Limnohabitans.</title>
        <authorList>
            <person name="Kasalicky V."/>
            <person name="Mehrshad M."/>
            <person name="Andrei S.-A."/>
            <person name="Salcher M."/>
            <person name="Kratochvilova H."/>
            <person name="Simek K."/>
            <person name="Ghai R."/>
        </authorList>
    </citation>
    <scope>NUCLEOTIDE SEQUENCE [LARGE SCALE GENOMIC DNA]</scope>
    <source>
        <strain evidence="2">II-D5</strain>
    </source>
</reference>
<name>A0A2T7UBS3_9BURK</name>
<sequence>MSLFSSFQMTIPAIVQALIAETDLDLSTPKTASAPSSFHAQGAFPVQALFVGVKGLGALPPFLQAPDLGRLCELASAASFGLRDQTLLDTTVRDTSEIKASSITLSGWDAVWPDIEASVQQAMGLQGVSLQAHLHNALIYGPGQFFKMHQDTEKMPGMVLTLVLVWPCAHLGGHLVLHQGDDVHRFQSEHLHTEQIQWCAFYADCHHEVRPVQQGHRMVLTFNVVLRPDSTQAKTAHSPALLAALQQHFDEQDGASSKQRLVVYLDHEYSQKGLSWGLLKGHDRTHAQALRSAADALGLRVYLALAEIHEMWTADLSDVDYRRPHKRQAEPERDELIEHSTTLDHWVDTNNVVQKMGHLQVRDPDIVSLRETDEDDLVNSEYEGYMGNYGETLDYWYRRAAVVLWPQASELLQQFDLDADKALQALVALAGQPAQAAKVLSTVQAVKARLLRFQSEDPQRFTDQCQIAASLSDPQLALDLLETASPWVFGVGHAGGLAVLVKAHGQKFCDKLLSRWLQKHDLERQVKSVLSEWTHSYGDTTLREHLLGLPKLIEALQQTGLDPAWTERFAQARGQLWQQLEAQWITLMPHARDTAWPWRSQFAAELIQTGLLLPSTPLAADVVRQLNEGLGTHSLVVLSPLLIEWDKAAHAVAGWSTLRERVKQALDLSLAKALPEVGDWSMVVPVMRCQCADCRQVMTFLKNHDSANVLLAMAEARRKHILEEFGQSGLRLAMEVLRQGSPHKLRITKPANLREKAAQQRVQHEQWRAALG</sequence>